<organism evidence="2 3">
    <name type="scientific">Stagnihabitans tardus</name>
    <dbReference type="NCBI Taxonomy" id="2699202"/>
    <lineage>
        <taxon>Bacteria</taxon>
        <taxon>Pseudomonadati</taxon>
        <taxon>Pseudomonadota</taxon>
        <taxon>Alphaproteobacteria</taxon>
        <taxon>Rhodobacterales</taxon>
        <taxon>Paracoccaceae</taxon>
        <taxon>Stagnihabitans</taxon>
    </lineage>
</organism>
<keyword evidence="3" id="KW-1185">Reference proteome</keyword>
<evidence type="ECO:0000313" key="2">
    <source>
        <dbReference type="EMBL" id="NBZ87957.1"/>
    </source>
</evidence>
<feature type="signal peptide" evidence="1">
    <location>
        <begin position="1"/>
        <end position="21"/>
    </location>
</feature>
<accession>A0AAE4Y8J9</accession>
<dbReference type="RefSeq" id="WP_168774761.1">
    <property type="nucleotide sequence ID" value="NZ_JAABNR010000008.1"/>
</dbReference>
<dbReference type="InterPro" id="IPR010642">
    <property type="entry name" value="Invasion_prot_B"/>
</dbReference>
<reference evidence="2" key="1">
    <citation type="submission" date="2020-01" db="EMBL/GenBank/DDBJ databases">
        <authorList>
            <person name="Chen W.-M."/>
        </authorList>
    </citation>
    <scope>NUCLEOTIDE SEQUENCE</scope>
    <source>
        <strain evidence="2">CYK-10</strain>
    </source>
</reference>
<dbReference type="InterPro" id="IPR038696">
    <property type="entry name" value="IalB_sf"/>
</dbReference>
<comment type="caution">
    <text evidence="2">The sequence shown here is derived from an EMBL/GenBank/DDBJ whole genome shotgun (WGS) entry which is preliminary data.</text>
</comment>
<dbReference type="AlphaFoldDB" id="A0AAE4Y8J9"/>
<evidence type="ECO:0000313" key="3">
    <source>
        <dbReference type="Proteomes" id="UP001193501"/>
    </source>
</evidence>
<keyword evidence="1" id="KW-0732">Signal</keyword>
<name>A0AAE4Y8J9_9RHOB</name>
<evidence type="ECO:0000256" key="1">
    <source>
        <dbReference type="SAM" id="SignalP"/>
    </source>
</evidence>
<dbReference type="Gene3D" id="2.60.40.1880">
    <property type="entry name" value="Invasion associated locus B (IalB) protein"/>
    <property type="match status" value="1"/>
</dbReference>
<dbReference type="Proteomes" id="UP001193501">
    <property type="component" value="Unassembled WGS sequence"/>
</dbReference>
<protein>
    <submittedName>
        <fullName evidence="2">Invasion associated locus B family protein</fullName>
    </submittedName>
</protein>
<sequence>MMTRLTLTALALTLAALPALGQETTTDSAPAAAAAPEVSMGIPEMPDAATAQPGQLYLASKSEAWEKRCIKATEGKDPCQLYQLLMGADGNPVAEVSFFTLPEGGQAVAGATIVVPLETLLTANIRVGVDATQGKLYPYSYCNINGCIAKVGFTAEEIKAMQSGNQSIITIVPAAAPKETVKIAISLKGFTAGLDSLSQ</sequence>
<dbReference type="Pfam" id="PF06776">
    <property type="entry name" value="IalB"/>
    <property type="match status" value="1"/>
</dbReference>
<dbReference type="EMBL" id="JAABNR010000008">
    <property type="protein sequence ID" value="NBZ87957.1"/>
    <property type="molecule type" value="Genomic_DNA"/>
</dbReference>
<feature type="chain" id="PRO_5042273147" evidence="1">
    <location>
        <begin position="22"/>
        <end position="199"/>
    </location>
</feature>
<gene>
    <name evidence="2" type="ORF">GV832_10240</name>
</gene>
<proteinExistence type="predicted"/>